<name>A0AAE1DS75_9GAST</name>
<gene>
    <name evidence="1" type="ORF">RRG08_059471</name>
</gene>
<proteinExistence type="predicted"/>
<reference evidence="1" key="1">
    <citation type="journal article" date="2023" name="G3 (Bethesda)">
        <title>A reference genome for the long-term kleptoplast-retaining sea slug Elysia crispata morphotype clarki.</title>
        <authorList>
            <person name="Eastman K.E."/>
            <person name="Pendleton A.L."/>
            <person name="Shaikh M.A."/>
            <person name="Suttiyut T."/>
            <person name="Ogas R."/>
            <person name="Tomko P."/>
            <person name="Gavelis G."/>
            <person name="Widhalm J.R."/>
            <person name="Wisecaver J.H."/>
        </authorList>
    </citation>
    <scope>NUCLEOTIDE SEQUENCE</scope>
    <source>
        <strain evidence="1">ECLA1</strain>
    </source>
</reference>
<keyword evidence="2" id="KW-1185">Reference proteome</keyword>
<evidence type="ECO:0000313" key="1">
    <source>
        <dbReference type="EMBL" id="KAK3780827.1"/>
    </source>
</evidence>
<protein>
    <submittedName>
        <fullName evidence="1">Uncharacterized protein</fullName>
    </submittedName>
</protein>
<comment type="caution">
    <text evidence="1">The sequence shown here is derived from an EMBL/GenBank/DDBJ whole genome shotgun (WGS) entry which is preliminary data.</text>
</comment>
<sequence length="75" mass="8200">MVRDNGAPQITLGGAGQWRASDRSLWVVRDKRAADRSLWMVRDNGAPQIDHSGWCGIRLLIQPSFSSVISHAGGN</sequence>
<dbReference type="Proteomes" id="UP001283361">
    <property type="component" value="Unassembled WGS sequence"/>
</dbReference>
<accession>A0AAE1DS75</accession>
<dbReference type="EMBL" id="JAWDGP010002684">
    <property type="protein sequence ID" value="KAK3780827.1"/>
    <property type="molecule type" value="Genomic_DNA"/>
</dbReference>
<organism evidence="1 2">
    <name type="scientific">Elysia crispata</name>
    <name type="common">lettuce slug</name>
    <dbReference type="NCBI Taxonomy" id="231223"/>
    <lineage>
        <taxon>Eukaryota</taxon>
        <taxon>Metazoa</taxon>
        <taxon>Spiralia</taxon>
        <taxon>Lophotrochozoa</taxon>
        <taxon>Mollusca</taxon>
        <taxon>Gastropoda</taxon>
        <taxon>Heterobranchia</taxon>
        <taxon>Euthyneura</taxon>
        <taxon>Panpulmonata</taxon>
        <taxon>Sacoglossa</taxon>
        <taxon>Placobranchoidea</taxon>
        <taxon>Plakobranchidae</taxon>
        <taxon>Elysia</taxon>
    </lineage>
</organism>
<evidence type="ECO:0000313" key="2">
    <source>
        <dbReference type="Proteomes" id="UP001283361"/>
    </source>
</evidence>
<dbReference type="AlphaFoldDB" id="A0AAE1DS75"/>